<dbReference type="AlphaFoldDB" id="A0AAV9VIU7"/>
<accession>A0AAV9VIU7</accession>
<evidence type="ECO:0000256" key="1">
    <source>
        <dbReference type="SAM" id="Coils"/>
    </source>
</evidence>
<proteinExistence type="predicted"/>
<name>A0AAV9VIU7_9PEZI</name>
<evidence type="ECO:0000313" key="3">
    <source>
        <dbReference type="Proteomes" id="UP001373714"/>
    </source>
</evidence>
<dbReference type="EMBL" id="JAVHNS010000003">
    <property type="protein sequence ID" value="KAK6360876.1"/>
    <property type="molecule type" value="Genomic_DNA"/>
</dbReference>
<sequence length="212" mass="24210">MSHEDISKTVRKLQKDLASLQERFDDLRDICEGLVITCQTFDVQNRKIDENIQFSAGVMMSLLSISSVCKEIRLDQMNMFIAANPDIAEKYDIEAGFMSCGHGASLKAWWGNAAVDIEIPFNERTHRLFAACYGVTVGTLKRYCHDERLLKLLSQRFTLYKHLPDQFHALYDLLCESLVDGKYYEETLEMLLGAVDFTLKEILHLELPCASS</sequence>
<gene>
    <name evidence="2" type="ORF">TWF730_006992</name>
</gene>
<reference evidence="2 3" key="1">
    <citation type="submission" date="2019-10" db="EMBL/GenBank/DDBJ databases">
        <authorList>
            <person name="Palmer J.M."/>
        </authorList>
    </citation>
    <scope>NUCLEOTIDE SEQUENCE [LARGE SCALE GENOMIC DNA]</scope>
    <source>
        <strain evidence="2 3">TWF730</strain>
    </source>
</reference>
<evidence type="ECO:0000313" key="2">
    <source>
        <dbReference type="EMBL" id="KAK6360876.1"/>
    </source>
</evidence>
<comment type="caution">
    <text evidence="2">The sequence shown here is derived from an EMBL/GenBank/DDBJ whole genome shotgun (WGS) entry which is preliminary data.</text>
</comment>
<keyword evidence="1" id="KW-0175">Coiled coil</keyword>
<keyword evidence="3" id="KW-1185">Reference proteome</keyword>
<dbReference type="Proteomes" id="UP001373714">
    <property type="component" value="Unassembled WGS sequence"/>
</dbReference>
<organism evidence="2 3">
    <name type="scientific">Orbilia blumenaviensis</name>
    <dbReference type="NCBI Taxonomy" id="1796055"/>
    <lineage>
        <taxon>Eukaryota</taxon>
        <taxon>Fungi</taxon>
        <taxon>Dikarya</taxon>
        <taxon>Ascomycota</taxon>
        <taxon>Pezizomycotina</taxon>
        <taxon>Orbiliomycetes</taxon>
        <taxon>Orbiliales</taxon>
        <taxon>Orbiliaceae</taxon>
        <taxon>Orbilia</taxon>
    </lineage>
</organism>
<protein>
    <submittedName>
        <fullName evidence="2">Uncharacterized protein</fullName>
    </submittedName>
</protein>
<feature type="coiled-coil region" evidence="1">
    <location>
        <begin position="3"/>
        <end position="30"/>
    </location>
</feature>